<dbReference type="InterPro" id="IPR036271">
    <property type="entry name" value="Tet_transcr_reg_TetR-rel_C_sf"/>
</dbReference>
<dbReference type="GO" id="GO:0000976">
    <property type="term" value="F:transcription cis-regulatory region binding"/>
    <property type="evidence" value="ECO:0007669"/>
    <property type="project" value="TreeGrafter"/>
</dbReference>
<feature type="DNA-binding region" description="H-T-H motif" evidence="4">
    <location>
        <begin position="33"/>
        <end position="52"/>
    </location>
</feature>
<evidence type="ECO:0000256" key="4">
    <source>
        <dbReference type="PROSITE-ProRule" id="PRU00335"/>
    </source>
</evidence>
<accession>A0A7Z0C3P5</accession>
<dbReference type="Pfam" id="PF13305">
    <property type="entry name" value="TetR_C_33"/>
    <property type="match status" value="1"/>
</dbReference>
<name>A0A7Z0C3P5_9ACTN</name>
<evidence type="ECO:0000313" key="7">
    <source>
        <dbReference type="Proteomes" id="UP000537326"/>
    </source>
</evidence>
<dbReference type="Pfam" id="PF00440">
    <property type="entry name" value="TetR_N"/>
    <property type="match status" value="1"/>
</dbReference>
<dbReference type="PROSITE" id="PS50977">
    <property type="entry name" value="HTH_TETR_2"/>
    <property type="match status" value="1"/>
</dbReference>
<dbReference type="EMBL" id="JACBZI010000001">
    <property type="protein sequence ID" value="NYI12115.1"/>
    <property type="molecule type" value="Genomic_DNA"/>
</dbReference>
<dbReference type="InterPro" id="IPR009057">
    <property type="entry name" value="Homeodomain-like_sf"/>
</dbReference>
<evidence type="ECO:0000256" key="1">
    <source>
        <dbReference type="ARBA" id="ARBA00023015"/>
    </source>
</evidence>
<feature type="domain" description="HTH tetR-type" evidence="5">
    <location>
        <begin position="10"/>
        <end position="70"/>
    </location>
</feature>
<dbReference type="InterPro" id="IPR001647">
    <property type="entry name" value="HTH_TetR"/>
</dbReference>
<proteinExistence type="predicted"/>
<dbReference type="PANTHER" id="PTHR30055:SF220">
    <property type="entry name" value="TETR-FAMILY REGULATORY PROTEIN"/>
    <property type="match status" value="1"/>
</dbReference>
<keyword evidence="1" id="KW-0805">Transcription regulation</keyword>
<keyword evidence="3" id="KW-0804">Transcription</keyword>
<keyword evidence="2 4" id="KW-0238">DNA-binding</keyword>
<evidence type="ECO:0000259" key="5">
    <source>
        <dbReference type="PROSITE" id="PS50977"/>
    </source>
</evidence>
<dbReference type="InterPro" id="IPR050109">
    <property type="entry name" value="HTH-type_TetR-like_transc_reg"/>
</dbReference>
<dbReference type="Gene3D" id="1.10.357.10">
    <property type="entry name" value="Tetracycline Repressor, domain 2"/>
    <property type="match status" value="1"/>
</dbReference>
<protein>
    <submittedName>
        <fullName evidence="6">AcrR family transcriptional regulator</fullName>
    </submittedName>
</protein>
<dbReference type="InterPro" id="IPR025996">
    <property type="entry name" value="MT1864/Rv1816-like_C"/>
</dbReference>
<dbReference type="GO" id="GO:0003700">
    <property type="term" value="F:DNA-binding transcription factor activity"/>
    <property type="evidence" value="ECO:0007669"/>
    <property type="project" value="TreeGrafter"/>
</dbReference>
<dbReference type="Proteomes" id="UP000537326">
    <property type="component" value="Unassembled WGS sequence"/>
</dbReference>
<keyword evidence="7" id="KW-1185">Reference proteome</keyword>
<gene>
    <name evidence="6" type="ORF">BKA05_003630</name>
</gene>
<reference evidence="6 7" key="1">
    <citation type="submission" date="2020-07" db="EMBL/GenBank/DDBJ databases">
        <title>Sequencing the genomes of 1000 actinobacteria strains.</title>
        <authorList>
            <person name="Klenk H.-P."/>
        </authorList>
    </citation>
    <scope>NUCLEOTIDE SEQUENCE [LARGE SCALE GENOMIC DNA]</scope>
    <source>
        <strain evidence="6 7">DSM 18248</strain>
    </source>
</reference>
<evidence type="ECO:0000256" key="3">
    <source>
        <dbReference type="ARBA" id="ARBA00023163"/>
    </source>
</evidence>
<dbReference type="PANTHER" id="PTHR30055">
    <property type="entry name" value="HTH-TYPE TRANSCRIPTIONAL REGULATOR RUTR"/>
    <property type="match status" value="1"/>
</dbReference>
<dbReference type="RefSeq" id="WP_179532707.1">
    <property type="nucleotide sequence ID" value="NZ_BAAAPP010000001.1"/>
</dbReference>
<dbReference type="AlphaFoldDB" id="A0A7Z0C3P5"/>
<evidence type="ECO:0000313" key="6">
    <source>
        <dbReference type="EMBL" id="NYI12115.1"/>
    </source>
</evidence>
<sequence>MTPRDGYHHGNLREALVDAAVELAGASGPEGVVLRAVTRRVGVSPNAAYRHFADREALLTEVASRAMAALTRSMVVRQDAVAEPDPVVRAVARLEAIGRGYVDFALAEPGLFRVCFAAPPEVALAWDSRAEGEPAPDPTADPFGVLNAALDELVDVGWLDPVRRTGAEVLCWSTVHGFATLHLDGPLRDATPEEREHSLALALAHVSRGLGPA</sequence>
<evidence type="ECO:0000256" key="2">
    <source>
        <dbReference type="ARBA" id="ARBA00023125"/>
    </source>
</evidence>
<dbReference type="SUPFAM" id="SSF48498">
    <property type="entry name" value="Tetracyclin repressor-like, C-terminal domain"/>
    <property type="match status" value="1"/>
</dbReference>
<dbReference type="PRINTS" id="PR00455">
    <property type="entry name" value="HTHTETR"/>
</dbReference>
<comment type="caution">
    <text evidence="6">The sequence shown here is derived from an EMBL/GenBank/DDBJ whole genome shotgun (WGS) entry which is preliminary data.</text>
</comment>
<dbReference type="SUPFAM" id="SSF46689">
    <property type="entry name" value="Homeodomain-like"/>
    <property type="match status" value="1"/>
</dbReference>
<organism evidence="6 7">
    <name type="scientific">Nocardioides marinus</name>
    <dbReference type="NCBI Taxonomy" id="374514"/>
    <lineage>
        <taxon>Bacteria</taxon>
        <taxon>Bacillati</taxon>
        <taxon>Actinomycetota</taxon>
        <taxon>Actinomycetes</taxon>
        <taxon>Propionibacteriales</taxon>
        <taxon>Nocardioidaceae</taxon>
        <taxon>Nocardioides</taxon>
    </lineage>
</organism>